<evidence type="ECO:0000313" key="1">
    <source>
        <dbReference type="EMBL" id="KAL3631811.1"/>
    </source>
</evidence>
<dbReference type="Proteomes" id="UP001632038">
    <property type="component" value="Unassembled WGS sequence"/>
</dbReference>
<keyword evidence="2" id="KW-1185">Reference proteome</keyword>
<protein>
    <submittedName>
        <fullName evidence="1">Uncharacterized protein</fullName>
    </submittedName>
</protein>
<reference evidence="2" key="1">
    <citation type="journal article" date="2024" name="IScience">
        <title>Strigolactones Initiate the Formation of Haustorium-like Structures in Castilleja.</title>
        <authorList>
            <person name="Buerger M."/>
            <person name="Peterson D."/>
            <person name="Chory J."/>
        </authorList>
    </citation>
    <scope>NUCLEOTIDE SEQUENCE [LARGE SCALE GENOMIC DNA]</scope>
</reference>
<name>A0ABD3CSJ2_9LAMI</name>
<dbReference type="EMBL" id="JAVIJP010000032">
    <property type="protein sequence ID" value="KAL3631811.1"/>
    <property type="molecule type" value="Genomic_DNA"/>
</dbReference>
<organism evidence="1 2">
    <name type="scientific">Castilleja foliolosa</name>
    <dbReference type="NCBI Taxonomy" id="1961234"/>
    <lineage>
        <taxon>Eukaryota</taxon>
        <taxon>Viridiplantae</taxon>
        <taxon>Streptophyta</taxon>
        <taxon>Embryophyta</taxon>
        <taxon>Tracheophyta</taxon>
        <taxon>Spermatophyta</taxon>
        <taxon>Magnoliopsida</taxon>
        <taxon>eudicotyledons</taxon>
        <taxon>Gunneridae</taxon>
        <taxon>Pentapetalae</taxon>
        <taxon>asterids</taxon>
        <taxon>lamiids</taxon>
        <taxon>Lamiales</taxon>
        <taxon>Orobanchaceae</taxon>
        <taxon>Pedicularideae</taxon>
        <taxon>Castillejinae</taxon>
        <taxon>Castilleja</taxon>
    </lineage>
</organism>
<sequence>MTAGSSRRLAVIFLLFVYVFQLQNRFLQFGDGIHTRGYI</sequence>
<gene>
    <name evidence="1" type="ORF">CASFOL_024795</name>
</gene>
<comment type="caution">
    <text evidence="1">The sequence shown here is derived from an EMBL/GenBank/DDBJ whole genome shotgun (WGS) entry which is preliminary data.</text>
</comment>
<evidence type="ECO:0000313" key="2">
    <source>
        <dbReference type="Proteomes" id="UP001632038"/>
    </source>
</evidence>
<dbReference type="AlphaFoldDB" id="A0ABD3CSJ2"/>
<proteinExistence type="predicted"/>
<accession>A0ABD3CSJ2</accession>